<comment type="subcellular location">
    <subcellularLocation>
        <location evidence="2">Membrane</location>
        <topology evidence="2">Single-pass membrane protein</topology>
    </subcellularLocation>
</comment>
<comment type="catalytic activity">
    <reaction evidence="1">
        <text>S-ubiquitinyl-[E2 ubiquitin-conjugating enzyme]-L-cysteine + [acceptor protein]-L-lysine = [E2 ubiquitin-conjugating enzyme]-L-cysteine + N(6)-ubiquitinyl-[acceptor protein]-L-lysine.</text>
        <dbReference type="EC" id="2.3.2.27"/>
    </reaction>
</comment>
<protein>
    <recommendedName>
        <fullName evidence="4">RING-type E3 ubiquitin transferase</fullName>
        <ecNumber evidence="4">2.3.2.27</ecNumber>
    </recommendedName>
</protein>
<keyword evidence="12" id="KW-1133">Transmembrane helix</keyword>
<evidence type="ECO:0000256" key="13">
    <source>
        <dbReference type="ARBA" id="ARBA00023136"/>
    </source>
</evidence>
<feature type="domain" description="Wall-associated receptor kinase galacturonan-binding" evidence="16">
    <location>
        <begin position="28"/>
        <end position="93"/>
    </location>
</feature>
<evidence type="ECO:0000256" key="11">
    <source>
        <dbReference type="ARBA" id="ARBA00022833"/>
    </source>
</evidence>
<dbReference type="PANTHER" id="PTHR46279:SF9">
    <property type="entry name" value="OS01G0116300 PROTEIN"/>
    <property type="match status" value="1"/>
</dbReference>
<accession>A0ABS8SUW6</accession>
<keyword evidence="11" id="KW-0862">Zinc</keyword>
<name>A0ABS8SUW6_DATST</name>
<dbReference type="Proteomes" id="UP000823775">
    <property type="component" value="Unassembled WGS sequence"/>
</dbReference>
<feature type="chain" id="PRO_5045445137" description="RING-type E3 ubiquitin transferase" evidence="15">
    <location>
        <begin position="25"/>
        <end position="266"/>
    </location>
</feature>
<evidence type="ECO:0000256" key="2">
    <source>
        <dbReference type="ARBA" id="ARBA00004167"/>
    </source>
</evidence>
<reference evidence="17 18" key="1">
    <citation type="journal article" date="2021" name="BMC Genomics">
        <title>Datura genome reveals duplications of psychoactive alkaloid biosynthetic genes and high mutation rate following tissue culture.</title>
        <authorList>
            <person name="Rajewski A."/>
            <person name="Carter-House D."/>
            <person name="Stajich J."/>
            <person name="Litt A."/>
        </authorList>
    </citation>
    <scope>NUCLEOTIDE SEQUENCE [LARGE SCALE GENOMIC DNA]</scope>
    <source>
        <strain evidence="17">AR-01</strain>
    </source>
</reference>
<evidence type="ECO:0000256" key="12">
    <source>
        <dbReference type="ARBA" id="ARBA00022989"/>
    </source>
</evidence>
<evidence type="ECO:0000313" key="17">
    <source>
        <dbReference type="EMBL" id="MCD7462279.1"/>
    </source>
</evidence>
<evidence type="ECO:0000256" key="3">
    <source>
        <dbReference type="ARBA" id="ARBA00004906"/>
    </source>
</evidence>
<keyword evidence="18" id="KW-1185">Reference proteome</keyword>
<evidence type="ECO:0000256" key="8">
    <source>
        <dbReference type="ARBA" id="ARBA00022729"/>
    </source>
</evidence>
<keyword evidence="13" id="KW-0472">Membrane</keyword>
<dbReference type="EMBL" id="JACEIK010000791">
    <property type="protein sequence ID" value="MCD7462279.1"/>
    <property type="molecule type" value="Genomic_DNA"/>
</dbReference>
<keyword evidence="7" id="KW-0479">Metal-binding</keyword>
<dbReference type="PANTHER" id="PTHR46279">
    <property type="entry name" value="RING/U-BOX SUPERFAMILY PROTEIN"/>
    <property type="match status" value="1"/>
</dbReference>
<dbReference type="EC" id="2.3.2.27" evidence="4"/>
<sequence length="266" mass="29220">MMSFFFRLDLLLIVVTSFAVFGEGGNDCRESRCDIDNGPSIHFPFRLQHQPEHCGYPGFELSCNNSKTILTLPNSPILVVEDIDYASQQIRLYSPFSCVVKLLHFNFSASPFHLNDELPLCNYSIFNCSGVTNDDVGSLGCSAAPYSKLIAVINRETLDDDVEGCTKIDEIPSRPCVLEYGGSFSIGWLNPNCSYCEGLEMDCGFKNYTKQLTTQCFNRPVITTKGGLKEPLIAGGVLARNTTHVGTGVIAPPSSAQEFTVISELE</sequence>
<evidence type="ECO:0000313" key="18">
    <source>
        <dbReference type="Proteomes" id="UP000823775"/>
    </source>
</evidence>
<comment type="pathway">
    <text evidence="3">Protein modification; protein ubiquitination.</text>
</comment>
<keyword evidence="8 15" id="KW-0732">Signal</keyword>
<evidence type="ECO:0000256" key="4">
    <source>
        <dbReference type="ARBA" id="ARBA00012483"/>
    </source>
</evidence>
<keyword evidence="5" id="KW-0808">Transferase</keyword>
<evidence type="ECO:0000256" key="6">
    <source>
        <dbReference type="ARBA" id="ARBA00022692"/>
    </source>
</evidence>
<comment type="similarity">
    <text evidence="14">Belongs to the RING-type zinc finger family. ATL subfamily.</text>
</comment>
<dbReference type="InterPro" id="IPR046948">
    <property type="entry name" value="ATL20-22-like"/>
</dbReference>
<evidence type="ECO:0000256" key="1">
    <source>
        <dbReference type="ARBA" id="ARBA00000900"/>
    </source>
</evidence>
<keyword evidence="6" id="KW-0812">Transmembrane</keyword>
<evidence type="ECO:0000256" key="7">
    <source>
        <dbReference type="ARBA" id="ARBA00022723"/>
    </source>
</evidence>
<feature type="signal peptide" evidence="15">
    <location>
        <begin position="1"/>
        <end position="24"/>
    </location>
</feature>
<organism evidence="17 18">
    <name type="scientific">Datura stramonium</name>
    <name type="common">Jimsonweed</name>
    <name type="synonym">Common thornapple</name>
    <dbReference type="NCBI Taxonomy" id="4076"/>
    <lineage>
        <taxon>Eukaryota</taxon>
        <taxon>Viridiplantae</taxon>
        <taxon>Streptophyta</taxon>
        <taxon>Embryophyta</taxon>
        <taxon>Tracheophyta</taxon>
        <taxon>Spermatophyta</taxon>
        <taxon>Magnoliopsida</taxon>
        <taxon>eudicotyledons</taxon>
        <taxon>Gunneridae</taxon>
        <taxon>Pentapetalae</taxon>
        <taxon>asterids</taxon>
        <taxon>lamiids</taxon>
        <taxon>Solanales</taxon>
        <taxon>Solanaceae</taxon>
        <taxon>Solanoideae</taxon>
        <taxon>Datureae</taxon>
        <taxon>Datura</taxon>
    </lineage>
</organism>
<evidence type="ECO:0000256" key="10">
    <source>
        <dbReference type="ARBA" id="ARBA00022786"/>
    </source>
</evidence>
<keyword evidence="10" id="KW-0833">Ubl conjugation pathway</keyword>
<evidence type="ECO:0000256" key="15">
    <source>
        <dbReference type="SAM" id="SignalP"/>
    </source>
</evidence>
<gene>
    <name evidence="17" type="ORF">HAX54_048168</name>
</gene>
<evidence type="ECO:0000259" key="16">
    <source>
        <dbReference type="Pfam" id="PF13947"/>
    </source>
</evidence>
<keyword evidence="9" id="KW-0863">Zinc-finger</keyword>
<comment type="caution">
    <text evidence="17">The sequence shown here is derived from an EMBL/GenBank/DDBJ whole genome shotgun (WGS) entry which is preliminary data.</text>
</comment>
<proteinExistence type="inferred from homology"/>
<evidence type="ECO:0000256" key="9">
    <source>
        <dbReference type="ARBA" id="ARBA00022771"/>
    </source>
</evidence>
<dbReference type="InterPro" id="IPR025287">
    <property type="entry name" value="WAK_GUB"/>
</dbReference>
<evidence type="ECO:0000256" key="5">
    <source>
        <dbReference type="ARBA" id="ARBA00022679"/>
    </source>
</evidence>
<evidence type="ECO:0000256" key="14">
    <source>
        <dbReference type="ARBA" id="ARBA00024209"/>
    </source>
</evidence>
<dbReference type="Pfam" id="PF13947">
    <property type="entry name" value="GUB_WAK_bind"/>
    <property type="match status" value="1"/>
</dbReference>